<feature type="compositionally biased region" description="Basic and acidic residues" evidence="1">
    <location>
        <begin position="348"/>
        <end position="370"/>
    </location>
</feature>
<feature type="region of interest" description="Disordered" evidence="1">
    <location>
        <begin position="67"/>
        <end position="103"/>
    </location>
</feature>
<feature type="region of interest" description="Disordered" evidence="1">
    <location>
        <begin position="669"/>
        <end position="693"/>
    </location>
</feature>
<proteinExistence type="predicted"/>
<dbReference type="AlphaFoldDB" id="A0ABD2CNU5"/>
<evidence type="ECO:0000256" key="1">
    <source>
        <dbReference type="SAM" id="MobiDB-lite"/>
    </source>
</evidence>
<feature type="compositionally biased region" description="Polar residues" evidence="1">
    <location>
        <begin position="681"/>
        <end position="693"/>
    </location>
</feature>
<feature type="compositionally biased region" description="Basic and acidic residues" evidence="1">
    <location>
        <begin position="86"/>
        <end position="103"/>
    </location>
</feature>
<dbReference type="Proteomes" id="UP001607303">
    <property type="component" value="Unassembled WGS sequence"/>
</dbReference>
<sequence>MRKYSMAPASEFSESAAIILPIYRESHDHIMLLLILLSCCSVVPTLSEKTLNQNDLKERASAQLQRLAPYRRSIDRAGSDPPSSERPIDRKKTSEESKEQEEQRIAMQILEMIEKSEEFQKAMGSMKRIDDNKLTIDLVTDPRYTEYLQEQDRTKRSGSGSFITGSSSIISGIASGIIGGLTSASGAASRGSIGGDSQPTHVVYGPPVQPYGEKTFDVWDFKKAILNTVIQALKAISGGVLALKGQLIKGGGFLVSTKGKIISTTGDAISSLGRHIAASAVIQAPKPHYGHPSYGYDHRPIEHDNTYDGPPPHIEDYPGPANNYDEHSSYPSASDDEDRSGQQLMKPTKTEQNDQNDKDHLPELDQRHPNLQDLENSFGGPPKGSNDQNFPNSEYFSNDNKNNLPNNNLNSASLYPVQSQGTYNSEQVIYNNNQLYQLDKEKYSQIYQNSLEPLKIEPNFSPNLATQQFSIQQSLEYPAIHLQQIQYSFPEKDLQVSNYNDLSSLHTNLPLTSPQFDTLKISMLENQKGLELPKLQPQDFNALPTFSSVHIDIATQEPLTLPVLNPINAHYWPSRGLLEPTINIPSRNLIWRRSNMQRKKLAVRSPASLRDRRPFRVRWMGVGHARINIGVRSIIQHPSKSKRESQKFLSSTDDIHEINCTDQCPPSISFPSLEVEKPANKIQTANPFTDSSL</sequence>
<reference evidence="2 3" key="1">
    <citation type="journal article" date="2024" name="Ann. Entomol. Soc. Am.">
        <title>Genomic analyses of the southern and eastern yellowjacket wasps (Hymenoptera: Vespidae) reveal evolutionary signatures of social life.</title>
        <authorList>
            <person name="Catto M.A."/>
            <person name="Caine P.B."/>
            <person name="Orr S.E."/>
            <person name="Hunt B.G."/>
            <person name="Goodisman M.A.D."/>
        </authorList>
    </citation>
    <scope>NUCLEOTIDE SEQUENCE [LARGE SCALE GENOMIC DNA]</scope>
    <source>
        <strain evidence="2">232</strain>
        <tissue evidence="2">Head and thorax</tissue>
    </source>
</reference>
<dbReference type="EMBL" id="JAYRBN010000037">
    <property type="protein sequence ID" value="KAL2746464.1"/>
    <property type="molecule type" value="Genomic_DNA"/>
</dbReference>
<protein>
    <submittedName>
        <fullName evidence="2">Uncharacterized protein</fullName>
    </submittedName>
</protein>
<name>A0ABD2CNU5_VESMC</name>
<evidence type="ECO:0000313" key="2">
    <source>
        <dbReference type="EMBL" id="KAL2746464.1"/>
    </source>
</evidence>
<evidence type="ECO:0000313" key="3">
    <source>
        <dbReference type="Proteomes" id="UP001607303"/>
    </source>
</evidence>
<accession>A0ABD2CNU5</accession>
<gene>
    <name evidence="2" type="ORF">V1477_004834</name>
</gene>
<keyword evidence="3" id="KW-1185">Reference proteome</keyword>
<comment type="caution">
    <text evidence="2">The sequence shown here is derived from an EMBL/GenBank/DDBJ whole genome shotgun (WGS) entry which is preliminary data.</text>
</comment>
<feature type="region of interest" description="Disordered" evidence="1">
    <location>
        <begin position="283"/>
        <end position="413"/>
    </location>
</feature>
<organism evidence="2 3">
    <name type="scientific">Vespula maculifrons</name>
    <name type="common">Eastern yellow jacket</name>
    <name type="synonym">Wasp</name>
    <dbReference type="NCBI Taxonomy" id="7453"/>
    <lineage>
        <taxon>Eukaryota</taxon>
        <taxon>Metazoa</taxon>
        <taxon>Ecdysozoa</taxon>
        <taxon>Arthropoda</taxon>
        <taxon>Hexapoda</taxon>
        <taxon>Insecta</taxon>
        <taxon>Pterygota</taxon>
        <taxon>Neoptera</taxon>
        <taxon>Endopterygota</taxon>
        <taxon>Hymenoptera</taxon>
        <taxon>Apocrita</taxon>
        <taxon>Aculeata</taxon>
        <taxon>Vespoidea</taxon>
        <taxon>Vespidae</taxon>
        <taxon>Vespinae</taxon>
        <taxon>Vespula</taxon>
    </lineage>
</organism>
<feature type="compositionally biased region" description="Polar residues" evidence="1">
    <location>
        <begin position="385"/>
        <end position="396"/>
    </location>
</feature>
<feature type="compositionally biased region" description="Low complexity" evidence="1">
    <location>
        <begin position="397"/>
        <end position="413"/>
    </location>
</feature>
<feature type="compositionally biased region" description="Basic and acidic residues" evidence="1">
    <location>
        <begin position="296"/>
        <end position="306"/>
    </location>
</feature>